<feature type="compositionally biased region" description="Basic and acidic residues" evidence="1">
    <location>
        <begin position="34"/>
        <end position="45"/>
    </location>
</feature>
<dbReference type="EMBL" id="AP019514">
    <property type="protein sequence ID" value="BBI61968.1"/>
    <property type="molecule type" value="Genomic_DNA"/>
</dbReference>
<reference evidence="2 3" key="1">
    <citation type="journal article" date="2019" name="Microbiol. Resour. Announc.">
        <title>Complete Genome Sequence of Halomonas sulfidaeris Strain Esulfide1 Isolated from a Metal Sulfide Rock at a Depth of 2,200 Meters, Obtained Using Nanopore Sequencing.</title>
        <authorList>
            <person name="Saito M."/>
            <person name="Nishigata A."/>
            <person name="Galipon J."/>
            <person name="Arakawa K."/>
        </authorList>
    </citation>
    <scope>NUCLEOTIDE SEQUENCE [LARGE SCALE GENOMIC DNA]</scope>
    <source>
        <strain evidence="2 3">ATCC BAA-803</strain>
    </source>
</reference>
<dbReference type="Proteomes" id="UP000320231">
    <property type="component" value="Chromosome"/>
</dbReference>
<feature type="region of interest" description="Disordered" evidence="1">
    <location>
        <begin position="1"/>
        <end position="73"/>
    </location>
</feature>
<organism evidence="2 3">
    <name type="scientific">Vreelandella sulfidaeris</name>
    <dbReference type="NCBI Taxonomy" id="115553"/>
    <lineage>
        <taxon>Bacteria</taxon>
        <taxon>Pseudomonadati</taxon>
        <taxon>Pseudomonadota</taxon>
        <taxon>Gammaproteobacteria</taxon>
        <taxon>Oceanospirillales</taxon>
        <taxon>Halomonadaceae</taxon>
        <taxon>Vreelandella</taxon>
    </lineage>
</organism>
<gene>
    <name evidence="2" type="ORF">HSBAA_32740</name>
</gene>
<dbReference type="KEGG" id="hsr:HSBAA_32740"/>
<evidence type="ECO:0000313" key="3">
    <source>
        <dbReference type="Proteomes" id="UP000320231"/>
    </source>
</evidence>
<dbReference type="AlphaFoldDB" id="A0A455UCE6"/>
<name>A0A455UCE6_9GAMM</name>
<proteinExistence type="predicted"/>
<evidence type="ECO:0000313" key="2">
    <source>
        <dbReference type="EMBL" id="BBI61968.1"/>
    </source>
</evidence>
<feature type="compositionally biased region" description="Polar residues" evidence="1">
    <location>
        <begin position="1"/>
        <end position="13"/>
    </location>
</feature>
<protein>
    <recommendedName>
        <fullName evidence="4">KfrA N-terminal DNA-binding domain-containing protein</fullName>
    </recommendedName>
</protein>
<sequence length="73" mass="8164">MKQVQQQLESQAGEQRKAHSNALSEQQVAWEQRLAQEEQRHEAAEGRLMAMLDSTSAGTRPGREEFPKTSAAV</sequence>
<accession>A0A455UCE6</accession>
<evidence type="ECO:0000256" key="1">
    <source>
        <dbReference type="SAM" id="MobiDB-lite"/>
    </source>
</evidence>
<evidence type="ECO:0008006" key="4">
    <source>
        <dbReference type="Google" id="ProtNLM"/>
    </source>
</evidence>